<evidence type="ECO:0000256" key="4">
    <source>
        <dbReference type="ARBA" id="ARBA00033164"/>
    </source>
</evidence>
<keyword evidence="7" id="KW-1185">Reference proteome</keyword>
<dbReference type="Proteomes" id="UP000476064">
    <property type="component" value="Chromosome"/>
</dbReference>
<evidence type="ECO:0000256" key="3">
    <source>
        <dbReference type="ARBA" id="ARBA00031870"/>
    </source>
</evidence>
<gene>
    <name evidence="6" type="ORF">GXP70_18570</name>
</gene>
<evidence type="ECO:0000256" key="2">
    <source>
        <dbReference type="ARBA" id="ARBA00023235"/>
    </source>
</evidence>
<sequence length="253" mass="27558">MTGSDGRPTPAPKLPVLYEDNHLLAVVKPPGILSQADETGEADMVSLLKDDLKQRYNKPGNVYVGLVHRLDRPVGGAMLFAKTSKAASRLSESVRSRNFDKLYLAVVHGAPPAPHGRLRHFLRKDAGRNIVTVHDKPLNDAKEAILDYAVVAKQGSHALVAVKLLTGRSHQIRAQMAAVGCPLVFDRKYGAPPVQGEQDIALWSTSVGVTHPVTKEWLTIVAQPPATEPWSRFDEHHFAKALHAISAEGGMDR</sequence>
<dbReference type="GO" id="GO:0009982">
    <property type="term" value="F:pseudouridine synthase activity"/>
    <property type="evidence" value="ECO:0007669"/>
    <property type="project" value="InterPro"/>
</dbReference>
<reference evidence="6 7" key="1">
    <citation type="submission" date="2020-01" db="EMBL/GenBank/DDBJ databases">
        <title>Paenibacillus sp. nov., isolated from tomato rhizosphere.</title>
        <authorList>
            <person name="Weon H.-Y."/>
            <person name="Lee S.A."/>
        </authorList>
    </citation>
    <scope>NUCLEOTIDE SEQUENCE [LARGE SCALE GENOMIC DNA]</scope>
    <source>
        <strain evidence="6 7">12200R-189</strain>
    </source>
</reference>
<evidence type="ECO:0000313" key="6">
    <source>
        <dbReference type="EMBL" id="QHT61784.1"/>
    </source>
</evidence>
<accession>A0A6C0G354</accession>
<dbReference type="GO" id="GO:0140098">
    <property type="term" value="F:catalytic activity, acting on RNA"/>
    <property type="evidence" value="ECO:0007669"/>
    <property type="project" value="UniProtKB-ARBA"/>
</dbReference>
<evidence type="ECO:0000313" key="7">
    <source>
        <dbReference type="Proteomes" id="UP000476064"/>
    </source>
</evidence>
<dbReference type="GO" id="GO:0000455">
    <property type="term" value="P:enzyme-directed rRNA pseudouridine synthesis"/>
    <property type="evidence" value="ECO:0007669"/>
    <property type="project" value="TreeGrafter"/>
</dbReference>
<dbReference type="InterPro" id="IPR006145">
    <property type="entry name" value="PsdUridine_synth_RsuA/RluA"/>
</dbReference>
<dbReference type="Gene3D" id="3.30.2350.10">
    <property type="entry name" value="Pseudouridine synthase"/>
    <property type="match status" value="1"/>
</dbReference>
<name>A0A6C0G354_9BACL</name>
<dbReference type="InterPro" id="IPR020103">
    <property type="entry name" value="PsdUridine_synth_cat_dom_sf"/>
</dbReference>
<dbReference type="InterPro" id="IPR050188">
    <property type="entry name" value="RluA_PseudoU_synthase"/>
</dbReference>
<evidence type="ECO:0000259" key="5">
    <source>
        <dbReference type="Pfam" id="PF00849"/>
    </source>
</evidence>
<dbReference type="CDD" id="cd02869">
    <property type="entry name" value="PseudoU_synth_RluA_like"/>
    <property type="match status" value="1"/>
</dbReference>
<comment type="catalytic activity">
    <reaction evidence="1">
        <text>a uridine in RNA = a pseudouridine in RNA</text>
        <dbReference type="Rhea" id="RHEA:48348"/>
        <dbReference type="Rhea" id="RHEA-COMP:12068"/>
        <dbReference type="Rhea" id="RHEA-COMP:12069"/>
        <dbReference type="ChEBI" id="CHEBI:65314"/>
        <dbReference type="ChEBI" id="CHEBI:65315"/>
    </reaction>
</comment>
<keyword evidence="2" id="KW-0413">Isomerase</keyword>
<protein>
    <recommendedName>
        <fullName evidence="3">RNA pseudouridylate synthase</fullName>
    </recommendedName>
    <alternativeName>
        <fullName evidence="4">RNA-uridine isomerase</fullName>
    </alternativeName>
</protein>
<evidence type="ECO:0000256" key="1">
    <source>
        <dbReference type="ARBA" id="ARBA00000073"/>
    </source>
</evidence>
<dbReference type="PANTHER" id="PTHR21600:SF81">
    <property type="entry name" value="21S RRNA PSEUDOURIDINE(2819) SYNTHASE"/>
    <property type="match status" value="1"/>
</dbReference>
<feature type="domain" description="Pseudouridine synthase RsuA/RluA-like" evidence="5">
    <location>
        <begin position="22"/>
        <end position="178"/>
    </location>
</feature>
<dbReference type="GO" id="GO:0003723">
    <property type="term" value="F:RNA binding"/>
    <property type="evidence" value="ECO:0007669"/>
    <property type="project" value="InterPro"/>
</dbReference>
<dbReference type="RefSeq" id="WP_162358222.1">
    <property type="nucleotide sequence ID" value="NZ_CP048209.1"/>
</dbReference>
<dbReference type="KEGG" id="plyc:GXP70_18570"/>
<dbReference type="SUPFAM" id="SSF55120">
    <property type="entry name" value="Pseudouridine synthase"/>
    <property type="match status" value="1"/>
</dbReference>
<dbReference type="AlphaFoldDB" id="A0A6C0G354"/>
<dbReference type="EMBL" id="CP048209">
    <property type="protein sequence ID" value="QHT61784.1"/>
    <property type="molecule type" value="Genomic_DNA"/>
</dbReference>
<dbReference type="Pfam" id="PF00849">
    <property type="entry name" value="PseudoU_synth_2"/>
    <property type="match status" value="1"/>
</dbReference>
<proteinExistence type="predicted"/>
<dbReference type="PANTHER" id="PTHR21600">
    <property type="entry name" value="MITOCHONDRIAL RNA PSEUDOURIDINE SYNTHASE"/>
    <property type="match status" value="1"/>
</dbReference>
<organism evidence="6 7">
    <name type="scientific">Paenibacillus lycopersici</name>
    <dbReference type="NCBI Taxonomy" id="2704462"/>
    <lineage>
        <taxon>Bacteria</taxon>
        <taxon>Bacillati</taxon>
        <taxon>Bacillota</taxon>
        <taxon>Bacilli</taxon>
        <taxon>Bacillales</taxon>
        <taxon>Paenibacillaceae</taxon>
        <taxon>Paenibacillus</taxon>
    </lineage>
</organism>